<feature type="binding site" evidence="11">
    <location>
        <position position="240"/>
    </location>
    <ligand>
        <name>Mn(2+)</name>
        <dbReference type="ChEBI" id="CHEBI:29035"/>
    </ligand>
</feature>
<dbReference type="AlphaFoldDB" id="A0A517P869"/>
<dbReference type="EMBL" id="CP036265">
    <property type="protein sequence ID" value="QDT15567.1"/>
    <property type="molecule type" value="Genomic_DNA"/>
</dbReference>
<evidence type="ECO:0000256" key="1">
    <source>
        <dbReference type="ARBA" id="ARBA00004742"/>
    </source>
</evidence>
<accession>A0A517P869</accession>
<name>A0A517P869_9PLAN</name>
<comment type="similarity">
    <text evidence="2 11">Belongs to the phosphoenolpyruvate carboxykinase [GTP] family.</text>
</comment>
<dbReference type="PIRSF" id="PIRSF001348">
    <property type="entry name" value="PEP_carboxykinase_GTP"/>
    <property type="match status" value="1"/>
</dbReference>
<dbReference type="Pfam" id="PF17297">
    <property type="entry name" value="PEPCK_N"/>
    <property type="match status" value="1"/>
</dbReference>
<dbReference type="Proteomes" id="UP000318741">
    <property type="component" value="Chromosome"/>
</dbReference>
<feature type="binding site" evidence="11">
    <location>
        <position position="103"/>
    </location>
    <ligand>
        <name>substrate</name>
    </ligand>
</feature>
<dbReference type="UniPathway" id="UPA00138"/>
<feature type="binding site" evidence="11">
    <location>
        <position position="311"/>
    </location>
    <ligand>
        <name>Mn(2+)</name>
        <dbReference type="ChEBI" id="CHEBI:29035"/>
    </ligand>
</feature>
<evidence type="ECO:0000256" key="7">
    <source>
        <dbReference type="ARBA" id="ARBA00022793"/>
    </source>
</evidence>
<dbReference type="SUPFAM" id="SSF68923">
    <property type="entry name" value="PEP carboxykinase N-terminal domain"/>
    <property type="match status" value="1"/>
</dbReference>
<dbReference type="PANTHER" id="PTHR11561">
    <property type="entry name" value="PHOSPHOENOLPYRUVATE CARBOXYKINASE"/>
    <property type="match status" value="1"/>
</dbReference>
<dbReference type="GO" id="GO:0046327">
    <property type="term" value="P:glycerol biosynthetic process from pyruvate"/>
    <property type="evidence" value="ECO:0007669"/>
    <property type="project" value="TreeGrafter"/>
</dbReference>
<dbReference type="GO" id="GO:0033993">
    <property type="term" value="P:response to lipid"/>
    <property type="evidence" value="ECO:0007669"/>
    <property type="project" value="TreeGrafter"/>
</dbReference>
<evidence type="ECO:0000313" key="14">
    <source>
        <dbReference type="EMBL" id="QDT15567.1"/>
    </source>
</evidence>
<dbReference type="KEGG" id="acaf:CA12_16520"/>
<dbReference type="Pfam" id="PF00821">
    <property type="entry name" value="PEPCK_GTP"/>
    <property type="match status" value="1"/>
</dbReference>
<dbReference type="PROSITE" id="PS00505">
    <property type="entry name" value="PEPCK_GTP"/>
    <property type="match status" value="1"/>
</dbReference>
<feature type="binding site" evidence="11">
    <location>
        <begin position="231"/>
        <end position="233"/>
    </location>
    <ligand>
        <name>substrate</name>
    </ligand>
</feature>
<evidence type="ECO:0000256" key="6">
    <source>
        <dbReference type="ARBA" id="ARBA00022741"/>
    </source>
</evidence>
<keyword evidence="8 11" id="KW-0342">GTP-binding</keyword>
<evidence type="ECO:0000256" key="11">
    <source>
        <dbReference type="HAMAP-Rule" id="MF_00452"/>
    </source>
</evidence>
<dbReference type="GO" id="GO:0016301">
    <property type="term" value="F:kinase activity"/>
    <property type="evidence" value="ECO:0007669"/>
    <property type="project" value="UniProtKB-KW"/>
</dbReference>
<dbReference type="Gene3D" id="3.40.449.10">
    <property type="entry name" value="Phosphoenolpyruvate Carboxykinase, domain 1"/>
    <property type="match status" value="1"/>
</dbReference>
<dbReference type="GO" id="GO:0030145">
    <property type="term" value="F:manganese ion binding"/>
    <property type="evidence" value="ECO:0007669"/>
    <property type="project" value="UniProtKB-UniRule"/>
</dbReference>
<dbReference type="PANTHER" id="PTHR11561:SF0">
    <property type="entry name" value="PHOSPHOENOLPYRUVATE CARBOXYKINASE [GTP]-RELATED"/>
    <property type="match status" value="1"/>
</dbReference>
<feature type="domain" description="Phosphoenolpyruvate carboxykinase GTP-utilising N-terminal" evidence="13">
    <location>
        <begin position="44"/>
        <end position="252"/>
    </location>
</feature>
<evidence type="ECO:0000256" key="8">
    <source>
        <dbReference type="ARBA" id="ARBA00023134"/>
    </source>
</evidence>
<feature type="binding site" evidence="11">
    <location>
        <position position="282"/>
    </location>
    <ligand>
        <name>substrate</name>
    </ligand>
</feature>
<evidence type="ECO:0000256" key="2">
    <source>
        <dbReference type="ARBA" id="ARBA00005796"/>
    </source>
</evidence>
<comment type="cofactor">
    <cofactor evidence="11">
        <name>Mn(2+)</name>
        <dbReference type="ChEBI" id="CHEBI:29035"/>
    </cofactor>
    <text evidence="11">Binds 1 Mn(2+) ion per subunit.</text>
</comment>
<feature type="domain" description="Phosphoenolpyruvate carboxykinase C-terminal P-loop" evidence="12">
    <location>
        <begin position="256"/>
        <end position="620"/>
    </location>
</feature>
<dbReference type="FunFam" id="3.40.449.10:FF:000005">
    <property type="entry name" value="Phosphoenolpyruvate carboxykinase [GTP]"/>
    <property type="match status" value="1"/>
</dbReference>
<organism evidence="14 15">
    <name type="scientific">Alienimonas californiensis</name>
    <dbReference type="NCBI Taxonomy" id="2527989"/>
    <lineage>
        <taxon>Bacteria</taxon>
        <taxon>Pseudomonadati</taxon>
        <taxon>Planctomycetota</taxon>
        <taxon>Planctomycetia</taxon>
        <taxon>Planctomycetales</taxon>
        <taxon>Planctomycetaceae</taxon>
        <taxon>Alienimonas</taxon>
    </lineage>
</organism>
<keyword evidence="10 11" id="KW-0456">Lyase</keyword>
<protein>
    <recommendedName>
        <fullName evidence="11">Phosphoenolpyruvate carboxykinase [GTP]</fullName>
        <shortName evidence="11">PEP carboxykinase</shortName>
        <shortName evidence="11">PEPCK</shortName>
        <ecNumber evidence="11">4.1.1.32</ecNumber>
    </recommendedName>
    <alternativeName>
        <fullName evidence="11">GTP-dependent phosphoenolpyruvate carboxykinase</fullName>
        <shortName evidence="11">GTP-PEPCK</shortName>
    </alternativeName>
</protein>
<comment type="function">
    <text evidence="11">Catalyzes the conversion of oxaloacetate (OAA) to phosphoenolpyruvate (PEP), the rate-limiting step in the metabolic pathway that produces glucose from lactate and other precursors derived from the citric acid cycle.</text>
</comment>
<keyword evidence="14" id="KW-0670">Pyruvate</keyword>
<feature type="binding site" evidence="11">
    <location>
        <begin position="400"/>
        <end position="402"/>
    </location>
    <ligand>
        <name>substrate</name>
    </ligand>
</feature>
<comment type="pathway">
    <text evidence="1 11">Carbohydrate biosynthesis; gluconeogenesis.</text>
</comment>
<evidence type="ECO:0000259" key="12">
    <source>
        <dbReference type="Pfam" id="PF00821"/>
    </source>
</evidence>
<dbReference type="Gene3D" id="2.170.8.10">
    <property type="entry name" value="Phosphoenolpyruvate Carboxykinase, domain 2"/>
    <property type="match status" value="1"/>
</dbReference>
<dbReference type="GO" id="GO:0071333">
    <property type="term" value="P:cellular response to glucose stimulus"/>
    <property type="evidence" value="ECO:0007669"/>
    <property type="project" value="TreeGrafter"/>
</dbReference>
<feature type="binding site" evidence="11">
    <location>
        <position position="402"/>
    </location>
    <ligand>
        <name>GTP</name>
        <dbReference type="ChEBI" id="CHEBI:37565"/>
    </ligand>
</feature>
<dbReference type="GO" id="GO:0042594">
    <property type="term" value="P:response to starvation"/>
    <property type="evidence" value="ECO:0007669"/>
    <property type="project" value="TreeGrafter"/>
</dbReference>
<evidence type="ECO:0000256" key="4">
    <source>
        <dbReference type="ARBA" id="ARBA00022432"/>
    </source>
</evidence>
<feature type="binding site" evidence="11">
    <location>
        <position position="433"/>
    </location>
    <ligand>
        <name>GTP</name>
        <dbReference type="ChEBI" id="CHEBI:37565"/>
    </ligand>
</feature>
<comment type="subunit">
    <text evidence="3 11">Monomer.</text>
</comment>
<dbReference type="HAMAP" id="MF_00452">
    <property type="entry name" value="PEPCK_GTP"/>
    <property type="match status" value="1"/>
</dbReference>
<comment type="subcellular location">
    <subcellularLocation>
        <location evidence="11">Cytoplasm</location>
    </subcellularLocation>
</comment>
<dbReference type="GO" id="GO:0005829">
    <property type="term" value="C:cytosol"/>
    <property type="evidence" value="ECO:0007669"/>
    <property type="project" value="TreeGrafter"/>
</dbReference>
<keyword evidence="14" id="KW-0418">Kinase</keyword>
<proteinExistence type="inferred from homology"/>
<evidence type="ECO:0000256" key="5">
    <source>
        <dbReference type="ARBA" id="ARBA00022723"/>
    </source>
</evidence>
<keyword evidence="6 11" id="KW-0547">Nucleotide-binding</keyword>
<dbReference type="Gene3D" id="3.90.228.20">
    <property type="match status" value="1"/>
</dbReference>
<evidence type="ECO:0000256" key="10">
    <source>
        <dbReference type="ARBA" id="ARBA00023239"/>
    </source>
</evidence>
<feature type="active site" evidence="11">
    <location>
        <position position="284"/>
    </location>
</feature>
<evidence type="ECO:0000313" key="15">
    <source>
        <dbReference type="Proteomes" id="UP000318741"/>
    </source>
</evidence>
<dbReference type="GO" id="GO:0019543">
    <property type="term" value="P:propionate catabolic process"/>
    <property type="evidence" value="ECO:0007669"/>
    <property type="project" value="TreeGrafter"/>
</dbReference>
<dbReference type="GO" id="GO:0006107">
    <property type="term" value="P:oxaloacetate metabolic process"/>
    <property type="evidence" value="ECO:0007669"/>
    <property type="project" value="TreeGrafter"/>
</dbReference>
<dbReference type="GO" id="GO:0004613">
    <property type="term" value="F:phosphoenolpyruvate carboxykinase (GTP) activity"/>
    <property type="evidence" value="ECO:0007669"/>
    <property type="project" value="UniProtKB-UniRule"/>
</dbReference>
<keyword evidence="4 11" id="KW-0312">Gluconeogenesis</keyword>
<feature type="binding site" evidence="11">
    <location>
        <begin position="531"/>
        <end position="534"/>
    </location>
    <ligand>
        <name>GTP</name>
        <dbReference type="ChEBI" id="CHEBI:37565"/>
    </ligand>
</feature>
<dbReference type="CDD" id="cd00819">
    <property type="entry name" value="PEPCK_GTP"/>
    <property type="match status" value="1"/>
</dbReference>
<keyword evidence="14" id="KW-0808">Transferase</keyword>
<gene>
    <name evidence="11 14" type="primary">pckG</name>
    <name evidence="14" type="ORF">CA12_16520</name>
</gene>
<dbReference type="EC" id="4.1.1.32" evidence="11"/>
<keyword evidence="7 11" id="KW-0210">Decarboxylase</keyword>
<dbReference type="SUPFAM" id="SSF53795">
    <property type="entry name" value="PEP carboxykinase-like"/>
    <property type="match status" value="1"/>
</dbReference>
<dbReference type="InterPro" id="IPR008210">
    <property type="entry name" value="PEP_carboxykinase_N"/>
</dbReference>
<dbReference type="NCBIfam" id="NF003253">
    <property type="entry name" value="PRK04210.1"/>
    <property type="match status" value="1"/>
</dbReference>
<reference evidence="14 15" key="1">
    <citation type="submission" date="2019-02" db="EMBL/GenBank/DDBJ databases">
        <title>Deep-cultivation of Planctomycetes and their phenomic and genomic characterization uncovers novel biology.</title>
        <authorList>
            <person name="Wiegand S."/>
            <person name="Jogler M."/>
            <person name="Boedeker C."/>
            <person name="Pinto D."/>
            <person name="Vollmers J."/>
            <person name="Rivas-Marin E."/>
            <person name="Kohn T."/>
            <person name="Peeters S.H."/>
            <person name="Heuer A."/>
            <person name="Rast P."/>
            <person name="Oberbeckmann S."/>
            <person name="Bunk B."/>
            <person name="Jeske O."/>
            <person name="Meyerdierks A."/>
            <person name="Storesund J.E."/>
            <person name="Kallscheuer N."/>
            <person name="Luecker S."/>
            <person name="Lage O.M."/>
            <person name="Pohl T."/>
            <person name="Merkel B.J."/>
            <person name="Hornburger P."/>
            <person name="Mueller R.-W."/>
            <person name="Bruemmer F."/>
            <person name="Labrenz M."/>
            <person name="Spormann A.M."/>
            <person name="Op den Camp H."/>
            <person name="Overmann J."/>
            <person name="Amann R."/>
            <person name="Jetten M.S.M."/>
            <person name="Mascher T."/>
            <person name="Medema M.H."/>
            <person name="Devos D.P."/>
            <person name="Kaster A.-K."/>
            <person name="Ovreas L."/>
            <person name="Rohde M."/>
            <person name="Galperin M.Y."/>
            <person name="Jogler C."/>
        </authorList>
    </citation>
    <scope>NUCLEOTIDE SEQUENCE [LARGE SCALE GENOMIC DNA]</scope>
    <source>
        <strain evidence="14 15">CA12</strain>
    </source>
</reference>
<evidence type="ECO:0000256" key="3">
    <source>
        <dbReference type="ARBA" id="ARBA00011245"/>
    </source>
</evidence>
<feature type="binding site" evidence="11">
    <location>
        <begin position="283"/>
        <end position="288"/>
    </location>
    <ligand>
        <name>GTP</name>
        <dbReference type="ChEBI" id="CHEBI:37565"/>
    </ligand>
</feature>
<comment type="catalytic activity">
    <reaction evidence="11">
        <text>oxaloacetate + GTP = phosphoenolpyruvate + GDP + CO2</text>
        <dbReference type="Rhea" id="RHEA:10388"/>
        <dbReference type="ChEBI" id="CHEBI:16452"/>
        <dbReference type="ChEBI" id="CHEBI:16526"/>
        <dbReference type="ChEBI" id="CHEBI:37565"/>
        <dbReference type="ChEBI" id="CHEBI:58189"/>
        <dbReference type="ChEBI" id="CHEBI:58702"/>
        <dbReference type="EC" id="4.1.1.32"/>
    </reaction>
</comment>
<keyword evidence="15" id="KW-1185">Reference proteome</keyword>
<dbReference type="InterPro" id="IPR035077">
    <property type="entry name" value="PEP_carboxykinase_GTP_C"/>
</dbReference>
<dbReference type="GO" id="GO:0005525">
    <property type="term" value="F:GTP binding"/>
    <property type="evidence" value="ECO:0007669"/>
    <property type="project" value="UniProtKB-UniRule"/>
</dbReference>
<evidence type="ECO:0000256" key="9">
    <source>
        <dbReference type="ARBA" id="ARBA00023211"/>
    </source>
</evidence>
<dbReference type="GO" id="GO:0006094">
    <property type="term" value="P:gluconeogenesis"/>
    <property type="evidence" value="ECO:0007669"/>
    <property type="project" value="UniProtKB-UniRule"/>
</dbReference>
<keyword evidence="9 11" id="KW-0464">Manganese</keyword>
<dbReference type="InterPro" id="IPR013035">
    <property type="entry name" value="PEP_carboxykinase_C"/>
</dbReference>
<sequence>MLQGSARLAPRRPPGEPPLFAYPNGIMDAPTGSPAKAADDLKSWVAAVAARTRPSHVHWCDGSDAEYRRLTEAMVADGTLIPLHERKQPGSYLHRSDPSDVARLEDRTFICSENEADAGPLNNWKSPAEMKAILDPLFEGCMRGRTMYVVPYVMGPPGGDAAKVGVEITDSPYVAANMRIMTRMGRVALEELARKGHFTKGLHSTGDLSKENRYIAHFPDEDLIMSFSSNYGGNALLGKKCHALRLASVQARNEGWLAEHMLIVGVTNPQGETTYIAGAFPSACGKTNLAMLVPPVADRAQGWSVETVGDDIAWLRFGEDGRLWAVNPEHGFFGVAPGTSEETNRNALASCRANTLFTNVALKPDRTVWWEGLEPAPPECIDWLGQPWTPDSDHPAAHPNSRFTAPAGQCPSISDRWEDPQGVPIDAIVFGGRRSRVMPLAFEAFDWEHGTYLGATMSSEKTAAAEGTVGELRFDPMAMRPFCGYHIADYWRHWLEMGRKGNAGGGDKMPKVFHVNWFRRGEDGRFLWPGFGDNMRVLEWIVDRVQGAGDAVETPLGYRPTREELHMDDLGVSAEDEEALFAVNRDDWRAECDQRDAWFDLCGDRLPPELRQQNDALRERLG</sequence>
<evidence type="ECO:0000259" key="13">
    <source>
        <dbReference type="Pfam" id="PF17297"/>
    </source>
</evidence>
<keyword evidence="11" id="KW-0963">Cytoplasm</keyword>
<dbReference type="InterPro" id="IPR018091">
    <property type="entry name" value="PEP_carboxykin_GTP_CS"/>
</dbReference>
<keyword evidence="5 11" id="KW-0479">Metal-binding</keyword>
<feature type="binding site" evidence="11">
    <location>
        <position position="260"/>
    </location>
    <ligand>
        <name>Mn(2+)</name>
        <dbReference type="ChEBI" id="CHEBI:29035"/>
    </ligand>
</feature>
<dbReference type="InterPro" id="IPR035078">
    <property type="entry name" value="PEP_carboxykinase_GTP_N"/>
</dbReference>
<dbReference type="InterPro" id="IPR008209">
    <property type="entry name" value="PEP_carboxykinase_GTP"/>
</dbReference>